<dbReference type="AlphaFoldDB" id="A0A6M3KUA7"/>
<dbReference type="InterPro" id="IPR029044">
    <property type="entry name" value="Nucleotide-diphossugar_trans"/>
</dbReference>
<protein>
    <submittedName>
        <fullName evidence="6">Putative glycosyltransferase</fullName>
    </submittedName>
</protein>
<keyword evidence="4" id="KW-0812">Transmembrane</keyword>
<dbReference type="Pfam" id="PF13712">
    <property type="entry name" value="Glyco_tranf_2_5"/>
    <property type="match status" value="1"/>
</dbReference>
<keyword evidence="4" id="KW-0472">Membrane</keyword>
<feature type="transmembrane region" description="Helical" evidence="4">
    <location>
        <begin position="235"/>
        <end position="252"/>
    </location>
</feature>
<name>A0A6M3KUA7_9ZZZZ</name>
<accession>A0A6M3KUA7</accession>
<comment type="similarity">
    <text evidence="1">Belongs to the glycosyltransferase 2 family.</text>
</comment>
<sequence length="281" mass="32374">MAMSNDRICDKKTTISIIIPNHERDITELLESVGKEYEVIVVNDNDLCLAEKRNYGVYKSTGNYLLFIDDDNIVGKFSINNLLEVFKDERVGIAGMVGMYSGKQTGEWNKVCDSGATRNLLTGFTHDKYVNQEIFDIWAWEGIIPYEVDEVSNVFMVKREVFDKIGLFDQDNFPIDLDEADFCLRAKKAGYRVVVAPNAFTCHNTKRIGLPNFKRPKNAYYMGRNKILFQRKHNLSLSFVPIFIIVYILCLLRNPRIIIHFIRGVYAGLRNNTKSPQRYSV</sequence>
<feature type="domain" description="Streptomycin biosynthesis protein StrF" evidence="5">
    <location>
        <begin position="26"/>
        <end position="197"/>
    </location>
</feature>
<keyword evidence="4" id="KW-1133">Transmembrane helix</keyword>
<evidence type="ECO:0000313" key="6">
    <source>
        <dbReference type="EMBL" id="QJA85450.1"/>
    </source>
</evidence>
<evidence type="ECO:0000256" key="3">
    <source>
        <dbReference type="ARBA" id="ARBA00022679"/>
    </source>
</evidence>
<keyword evidence="2" id="KW-0328">Glycosyltransferase</keyword>
<evidence type="ECO:0000256" key="1">
    <source>
        <dbReference type="ARBA" id="ARBA00006739"/>
    </source>
</evidence>
<dbReference type="PANTHER" id="PTHR43179:SF12">
    <property type="entry name" value="GALACTOFURANOSYLTRANSFERASE GLFT2"/>
    <property type="match status" value="1"/>
</dbReference>
<evidence type="ECO:0000256" key="4">
    <source>
        <dbReference type="SAM" id="Phobius"/>
    </source>
</evidence>
<dbReference type="SUPFAM" id="SSF53448">
    <property type="entry name" value="Nucleotide-diphospho-sugar transferases"/>
    <property type="match status" value="1"/>
</dbReference>
<keyword evidence="3 6" id="KW-0808">Transferase</keyword>
<evidence type="ECO:0000256" key="2">
    <source>
        <dbReference type="ARBA" id="ARBA00022676"/>
    </source>
</evidence>
<dbReference type="GO" id="GO:0016757">
    <property type="term" value="F:glycosyltransferase activity"/>
    <property type="evidence" value="ECO:0007669"/>
    <property type="project" value="UniProtKB-KW"/>
</dbReference>
<dbReference type="PANTHER" id="PTHR43179">
    <property type="entry name" value="RHAMNOSYLTRANSFERASE WBBL"/>
    <property type="match status" value="1"/>
</dbReference>
<proteinExistence type="inferred from homology"/>
<evidence type="ECO:0000259" key="5">
    <source>
        <dbReference type="Pfam" id="PF13712"/>
    </source>
</evidence>
<dbReference type="InterPro" id="IPR059123">
    <property type="entry name" value="StrF_dom"/>
</dbReference>
<organism evidence="6">
    <name type="scientific">viral metagenome</name>
    <dbReference type="NCBI Taxonomy" id="1070528"/>
    <lineage>
        <taxon>unclassified sequences</taxon>
        <taxon>metagenomes</taxon>
        <taxon>organismal metagenomes</taxon>
    </lineage>
</organism>
<reference evidence="6" key="1">
    <citation type="submission" date="2020-03" db="EMBL/GenBank/DDBJ databases">
        <title>The deep terrestrial virosphere.</title>
        <authorList>
            <person name="Holmfeldt K."/>
            <person name="Nilsson E."/>
            <person name="Simone D."/>
            <person name="Lopez-Fernandez M."/>
            <person name="Wu X."/>
            <person name="de Brujin I."/>
            <person name="Lundin D."/>
            <person name="Andersson A."/>
            <person name="Bertilsson S."/>
            <person name="Dopson M."/>
        </authorList>
    </citation>
    <scope>NUCLEOTIDE SEQUENCE</scope>
    <source>
        <strain evidence="6">MM415B02220</strain>
    </source>
</reference>
<dbReference type="EMBL" id="MT142575">
    <property type="protein sequence ID" value="QJA85450.1"/>
    <property type="molecule type" value="Genomic_DNA"/>
</dbReference>
<dbReference type="Gene3D" id="3.90.550.10">
    <property type="entry name" value="Spore Coat Polysaccharide Biosynthesis Protein SpsA, Chain A"/>
    <property type="match status" value="1"/>
</dbReference>
<gene>
    <name evidence="6" type="ORF">MM415B02220_0006</name>
</gene>